<evidence type="ECO:0000313" key="6">
    <source>
        <dbReference type="Proteomes" id="UP000677054"/>
    </source>
</evidence>
<proteinExistence type="inferred from homology"/>
<evidence type="ECO:0000256" key="4">
    <source>
        <dbReference type="SAM" id="MobiDB-lite"/>
    </source>
</evidence>
<dbReference type="Gene3D" id="3.30.230.10">
    <property type="match status" value="1"/>
</dbReference>
<feature type="non-terminal residue" evidence="5">
    <location>
        <position position="1"/>
    </location>
</feature>
<keyword evidence="3" id="KW-0687">Ribonucleoprotein</keyword>
<dbReference type="EMBL" id="LR922115">
    <property type="protein sequence ID" value="CAD7255314.1"/>
    <property type="molecule type" value="Genomic_DNA"/>
</dbReference>
<sequence length="120" mass="14173">QAVAVRHGIARALTEAHEHVKTDLKKAGFLKRDPRSKERRKFGFRKARKRPQWSKHTVSEGTQDEVQFEELDWVGDEKKDKEKLRDLRAQLKQSQLESREHLTALQRSRADYVNLQRELS</sequence>
<reference evidence="5" key="1">
    <citation type="submission" date="2020-11" db="EMBL/GenBank/DDBJ databases">
        <authorList>
            <person name="Tran Van P."/>
        </authorList>
    </citation>
    <scope>NUCLEOTIDE SEQUENCE</scope>
</reference>
<evidence type="ECO:0000256" key="1">
    <source>
        <dbReference type="ARBA" id="ARBA00005251"/>
    </source>
</evidence>
<dbReference type="GO" id="GO:0006412">
    <property type="term" value="P:translation"/>
    <property type="evidence" value="ECO:0007669"/>
    <property type="project" value="InterPro"/>
</dbReference>
<dbReference type="AlphaFoldDB" id="A0A7R9AJR1"/>
<dbReference type="PANTHER" id="PTHR21569:SF1">
    <property type="entry name" value="SMALL RIBOSOMAL SUBUNIT PROTEIN US9M"/>
    <property type="match status" value="1"/>
</dbReference>
<dbReference type="Pfam" id="PF00380">
    <property type="entry name" value="Ribosomal_S9"/>
    <property type="match status" value="1"/>
</dbReference>
<dbReference type="GO" id="GO:0003735">
    <property type="term" value="F:structural constituent of ribosome"/>
    <property type="evidence" value="ECO:0007669"/>
    <property type="project" value="InterPro"/>
</dbReference>
<dbReference type="SUPFAM" id="SSF54211">
    <property type="entry name" value="Ribosomal protein S5 domain 2-like"/>
    <property type="match status" value="1"/>
</dbReference>
<accession>A0A7R9AJR1</accession>
<feature type="region of interest" description="Disordered" evidence="4">
    <location>
        <begin position="25"/>
        <end position="62"/>
    </location>
</feature>
<dbReference type="Proteomes" id="UP000677054">
    <property type="component" value="Unassembled WGS sequence"/>
</dbReference>
<evidence type="ECO:0000256" key="2">
    <source>
        <dbReference type="ARBA" id="ARBA00022980"/>
    </source>
</evidence>
<dbReference type="InterPro" id="IPR020568">
    <property type="entry name" value="Ribosomal_Su5_D2-typ_SF"/>
</dbReference>
<evidence type="ECO:0000313" key="5">
    <source>
        <dbReference type="EMBL" id="CAD7255314.1"/>
    </source>
</evidence>
<feature type="compositionally biased region" description="Basic residues" evidence="4">
    <location>
        <begin position="37"/>
        <end position="53"/>
    </location>
</feature>
<organism evidence="5">
    <name type="scientific">Darwinula stevensoni</name>
    <dbReference type="NCBI Taxonomy" id="69355"/>
    <lineage>
        <taxon>Eukaryota</taxon>
        <taxon>Metazoa</taxon>
        <taxon>Ecdysozoa</taxon>
        <taxon>Arthropoda</taxon>
        <taxon>Crustacea</taxon>
        <taxon>Oligostraca</taxon>
        <taxon>Ostracoda</taxon>
        <taxon>Podocopa</taxon>
        <taxon>Podocopida</taxon>
        <taxon>Darwinulocopina</taxon>
        <taxon>Darwinuloidea</taxon>
        <taxon>Darwinulidae</taxon>
        <taxon>Darwinula</taxon>
    </lineage>
</organism>
<keyword evidence="6" id="KW-1185">Reference proteome</keyword>
<dbReference type="PANTHER" id="PTHR21569">
    <property type="entry name" value="RIBOSOMAL PROTEIN S9"/>
    <property type="match status" value="1"/>
</dbReference>
<feature type="compositionally biased region" description="Basic and acidic residues" evidence="4">
    <location>
        <begin position="25"/>
        <end position="36"/>
    </location>
</feature>
<gene>
    <name evidence="5" type="ORF">DSTB1V02_LOCUS15059</name>
</gene>
<dbReference type="InterPro" id="IPR000754">
    <property type="entry name" value="Ribosomal_uS9"/>
</dbReference>
<evidence type="ECO:0000256" key="3">
    <source>
        <dbReference type="ARBA" id="ARBA00023274"/>
    </source>
</evidence>
<feature type="non-terminal residue" evidence="5">
    <location>
        <position position="120"/>
    </location>
</feature>
<dbReference type="InterPro" id="IPR014721">
    <property type="entry name" value="Ribsml_uS5_D2-typ_fold_subgr"/>
</dbReference>
<dbReference type="GO" id="GO:0022627">
    <property type="term" value="C:cytosolic small ribosomal subunit"/>
    <property type="evidence" value="ECO:0007669"/>
    <property type="project" value="TreeGrafter"/>
</dbReference>
<protein>
    <submittedName>
        <fullName evidence="5">Uncharacterized protein</fullName>
    </submittedName>
</protein>
<dbReference type="GO" id="GO:0003723">
    <property type="term" value="F:RNA binding"/>
    <property type="evidence" value="ECO:0007669"/>
    <property type="project" value="TreeGrafter"/>
</dbReference>
<dbReference type="OrthoDB" id="10254627at2759"/>
<name>A0A7R9AJR1_9CRUS</name>
<dbReference type="EMBL" id="CAJPEV010022597">
    <property type="protein sequence ID" value="CAG0908270.1"/>
    <property type="molecule type" value="Genomic_DNA"/>
</dbReference>
<keyword evidence="2" id="KW-0689">Ribosomal protein</keyword>
<comment type="similarity">
    <text evidence="1">Belongs to the universal ribosomal protein uS9 family.</text>
</comment>